<keyword evidence="2" id="KW-1185">Reference proteome</keyword>
<evidence type="ECO:0000313" key="1">
    <source>
        <dbReference type="EMBL" id="SJL83721.1"/>
    </source>
</evidence>
<accession>A0A1R4B498</accession>
<dbReference type="AlphaFoldDB" id="A0A1R4B498"/>
<proteinExistence type="predicted"/>
<dbReference type="STRING" id="1918946.VPAL9027_01699"/>
<dbReference type="OrthoDB" id="9933576at2"/>
<gene>
    <name evidence="1" type="ORF">VPAL9027_01699</name>
</gene>
<sequence>MIRWVIWLLLIAATKGALAIQGQTQIIDDFSDSSRHSSTVTTLPDLRGVVAKHSPFILSGAQEVGVSVSLSTCVIYGRSPQSQRSSFENIAPTHHRFELQGIVQEHGEYFAIIGLPSKQLIWVQAGDDLLHGQALVQQVNALGVAILERSDNGRCDQSWLSLSSKEESDEH</sequence>
<dbReference type="EMBL" id="FUFT01000004">
    <property type="protein sequence ID" value="SJL83721.1"/>
    <property type="molecule type" value="Genomic_DNA"/>
</dbReference>
<reference evidence="1 2" key="1">
    <citation type="submission" date="2017-02" db="EMBL/GenBank/DDBJ databases">
        <authorList>
            <person name="Peterson S.W."/>
        </authorList>
    </citation>
    <scope>NUCLEOTIDE SEQUENCE [LARGE SCALE GENOMIC DNA]</scope>
    <source>
        <strain evidence="1 2">CECT 9027</strain>
    </source>
</reference>
<dbReference type="Proteomes" id="UP000189475">
    <property type="component" value="Unassembled WGS sequence"/>
</dbReference>
<name>A0A1R4B498_9VIBR</name>
<evidence type="ECO:0000313" key="2">
    <source>
        <dbReference type="Proteomes" id="UP000189475"/>
    </source>
</evidence>
<organism evidence="1 2">
    <name type="scientific">Vibrio palustris</name>
    <dbReference type="NCBI Taxonomy" id="1918946"/>
    <lineage>
        <taxon>Bacteria</taxon>
        <taxon>Pseudomonadati</taxon>
        <taxon>Pseudomonadota</taxon>
        <taxon>Gammaproteobacteria</taxon>
        <taxon>Vibrionales</taxon>
        <taxon>Vibrionaceae</taxon>
        <taxon>Vibrio</taxon>
    </lineage>
</organism>
<dbReference type="RefSeq" id="WP_077314124.1">
    <property type="nucleotide sequence ID" value="NZ_AP024887.1"/>
</dbReference>
<protein>
    <submittedName>
        <fullName evidence="1">Uncharacterized protein</fullName>
    </submittedName>
</protein>